<dbReference type="PATRIC" id="fig|1288298.3.peg.3008"/>
<evidence type="ECO:0000256" key="1">
    <source>
        <dbReference type="ARBA" id="ARBA00004651"/>
    </source>
</evidence>
<dbReference type="STRING" id="215743.ROSMUCSMR3_03640"/>
<evidence type="ECO:0000256" key="6">
    <source>
        <dbReference type="RuleBase" id="RU004057"/>
    </source>
</evidence>
<dbReference type="InterPro" id="IPR050790">
    <property type="entry name" value="ExbB/TolQ_transport"/>
</dbReference>
<evidence type="ECO:0000256" key="4">
    <source>
        <dbReference type="ARBA" id="ARBA00022989"/>
    </source>
</evidence>
<dbReference type="Proteomes" id="UP000030021">
    <property type="component" value="Unassembled WGS sequence"/>
</dbReference>
<organism evidence="9 10">
    <name type="scientific">Roseovarius mucosus DSM 17069</name>
    <dbReference type="NCBI Taxonomy" id="1288298"/>
    <lineage>
        <taxon>Bacteria</taxon>
        <taxon>Pseudomonadati</taxon>
        <taxon>Pseudomonadota</taxon>
        <taxon>Alphaproteobacteria</taxon>
        <taxon>Rhodobacterales</taxon>
        <taxon>Roseobacteraceae</taxon>
        <taxon>Roseovarius</taxon>
    </lineage>
</organism>
<comment type="similarity">
    <text evidence="6">Belongs to the exbB/tolQ family.</text>
</comment>
<dbReference type="Pfam" id="PF01618">
    <property type="entry name" value="MotA_ExbB"/>
    <property type="match status" value="1"/>
</dbReference>
<evidence type="ECO:0000313" key="9">
    <source>
        <dbReference type="EMBL" id="KGM86702.1"/>
    </source>
</evidence>
<evidence type="ECO:0000256" key="2">
    <source>
        <dbReference type="ARBA" id="ARBA00022475"/>
    </source>
</evidence>
<feature type="transmembrane region" description="Helical" evidence="7">
    <location>
        <begin position="118"/>
        <end position="139"/>
    </location>
</feature>
<dbReference type="EMBL" id="AONH01000016">
    <property type="protein sequence ID" value="KGM86702.1"/>
    <property type="molecule type" value="Genomic_DNA"/>
</dbReference>
<accession>A0A0A0HG04</accession>
<sequence>MNGAGAMIARLEGVIAMGGPVIALIAVLSVGTLAVILYKLWQFRASGVGRHRALRAAVTEWDRGAVSAAHRTLATSQSYLAPVMARAFAADPQDGAATRRLIAEAEARFARLERGFRFLDTVAQVAPLLGLFGTVLGMIEAFQALQSAGAQVDPSLLAGGIWVALLTTAAGLAVAMPASVVLSWFEARMAEERTLADHALSVVLGPDGRAAPEGSPQGRAVPAYA</sequence>
<keyword evidence="6" id="KW-0653">Protein transport</keyword>
<protein>
    <submittedName>
        <fullName evidence="9">Outer membrane transport energization protein ExbB</fullName>
    </submittedName>
</protein>
<evidence type="ECO:0000256" key="3">
    <source>
        <dbReference type="ARBA" id="ARBA00022692"/>
    </source>
</evidence>
<dbReference type="GO" id="GO:0017038">
    <property type="term" value="P:protein import"/>
    <property type="evidence" value="ECO:0007669"/>
    <property type="project" value="TreeGrafter"/>
</dbReference>
<comment type="subcellular location">
    <subcellularLocation>
        <location evidence="1">Cell membrane</location>
        <topology evidence="1">Multi-pass membrane protein</topology>
    </subcellularLocation>
    <subcellularLocation>
        <location evidence="6">Membrane</location>
        <topology evidence="6">Multi-pass membrane protein</topology>
    </subcellularLocation>
</comment>
<dbReference type="InterPro" id="IPR002898">
    <property type="entry name" value="MotA_ExbB_proton_chnl"/>
</dbReference>
<dbReference type="AlphaFoldDB" id="A0A0A0HG04"/>
<keyword evidence="4 7" id="KW-1133">Transmembrane helix</keyword>
<keyword evidence="5 7" id="KW-0472">Membrane</keyword>
<proteinExistence type="inferred from homology"/>
<dbReference type="PANTHER" id="PTHR30625:SF11">
    <property type="entry name" value="MOTA_TOLQ_EXBB PROTON CHANNEL DOMAIN-CONTAINING PROTEIN"/>
    <property type="match status" value="1"/>
</dbReference>
<feature type="domain" description="MotA/TolQ/ExbB proton channel" evidence="8">
    <location>
        <begin position="80"/>
        <end position="193"/>
    </location>
</feature>
<feature type="transmembrane region" description="Helical" evidence="7">
    <location>
        <begin position="20"/>
        <end position="41"/>
    </location>
</feature>
<dbReference type="PANTHER" id="PTHR30625">
    <property type="entry name" value="PROTEIN TOLQ"/>
    <property type="match status" value="1"/>
</dbReference>
<reference evidence="9 10" key="1">
    <citation type="submission" date="2013-01" db="EMBL/GenBank/DDBJ databases">
        <authorList>
            <person name="Fiebig A."/>
            <person name="Goeker M."/>
            <person name="Klenk H.-P.P."/>
        </authorList>
    </citation>
    <scope>NUCLEOTIDE SEQUENCE [LARGE SCALE GENOMIC DNA]</scope>
    <source>
        <strain evidence="9 10">DSM 17069</strain>
    </source>
</reference>
<evidence type="ECO:0000259" key="8">
    <source>
        <dbReference type="Pfam" id="PF01618"/>
    </source>
</evidence>
<keyword evidence="6" id="KW-0813">Transport</keyword>
<evidence type="ECO:0000256" key="7">
    <source>
        <dbReference type="SAM" id="Phobius"/>
    </source>
</evidence>
<name>A0A0A0HG04_9RHOB</name>
<dbReference type="eggNOG" id="COG0811">
    <property type="taxonomic scope" value="Bacteria"/>
</dbReference>
<dbReference type="GO" id="GO:0005886">
    <property type="term" value="C:plasma membrane"/>
    <property type="evidence" value="ECO:0007669"/>
    <property type="project" value="UniProtKB-SubCell"/>
</dbReference>
<gene>
    <name evidence="9" type="ORF">rosmuc_02995</name>
</gene>
<feature type="transmembrane region" description="Helical" evidence="7">
    <location>
        <begin position="159"/>
        <end position="185"/>
    </location>
</feature>
<evidence type="ECO:0000313" key="10">
    <source>
        <dbReference type="Proteomes" id="UP000030021"/>
    </source>
</evidence>
<keyword evidence="2" id="KW-1003">Cell membrane</keyword>
<evidence type="ECO:0000256" key="5">
    <source>
        <dbReference type="ARBA" id="ARBA00023136"/>
    </source>
</evidence>
<comment type="caution">
    <text evidence="9">The sequence shown here is derived from an EMBL/GenBank/DDBJ whole genome shotgun (WGS) entry which is preliminary data.</text>
</comment>
<dbReference type="HOGENOM" id="CLU_053325_4_2_5"/>
<keyword evidence="3 7" id="KW-0812">Transmembrane</keyword>